<name>A0A6M1SY41_9BACT</name>
<dbReference type="InterPro" id="IPR019490">
    <property type="entry name" value="Glu6P/Mann6P_isomerase_C"/>
</dbReference>
<dbReference type="Pfam" id="PF01380">
    <property type="entry name" value="SIS"/>
    <property type="match status" value="1"/>
</dbReference>
<dbReference type="InterPro" id="IPR001347">
    <property type="entry name" value="SIS_dom"/>
</dbReference>
<dbReference type="Gene3D" id="3.40.50.10490">
    <property type="entry name" value="Glucose-6-phosphate isomerase like protein, domain 1"/>
    <property type="match status" value="2"/>
</dbReference>
<evidence type="ECO:0000313" key="4">
    <source>
        <dbReference type="EMBL" id="NGP78020.1"/>
    </source>
</evidence>
<dbReference type="GO" id="GO:0005975">
    <property type="term" value="P:carbohydrate metabolic process"/>
    <property type="evidence" value="ECO:0007669"/>
    <property type="project" value="InterPro"/>
</dbReference>
<comment type="caution">
    <text evidence="4">The sequence shown here is derived from an EMBL/GenBank/DDBJ whole genome shotgun (WGS) entry which is preliminary data.</text>
</comment>
<protein>
    <submittedName>
        <fullName evidence="4">Bifunctional phosphoglucose/phosphomannose isomerase</fullName>
    </submittedName>
</protein>
<dbReference type="Pfam" id="PF10432">
    <property type="entry name" value="bact-PGI_C"/>
    <property type="match status" value="1"/>
</dbReference>
<evidence type="ECO:0000259" key="3">
    <source>
        <dbReference type="PROSITE" id="PS51464"/>
    </source>
</evidence>
<dbReference type="NCBIfam" id="TIGR02128">
    <property type="entry name" value="G6PI_arch"/>
    <property type="match status" value="1"/>
</dbReference>
<dbReference type="GO" id="GO:0004476">
    <property type="term" value="F:mannose-6-phosphate isomerase activity"/>
    <property type="evidence" value="ECO:0007669"/>
    <property type="project" value="InterPro"/>
</dbReference>
<evidence type="ECO:0000256" key="2">
    <source>
        <dbReference type="ARBA" id="ARBA00023235"/>
    </source>
</evidence>
<dbReference type="RefSeq" id="WP_165143755.1">
    <property type="nucleotide sequence ID" value="NZ_JAALLT010000005.1"/>
</dbReference>
<dbReference type="Proteomes" id="UP000473278">
    <property type="component" value="Unassembled WGS sequence"/>
</dbReference>
<dbReference type="PROSITE" id="PS51464">
    <property type="entry name" value="SIS"/>
    <property type="match status" value="1"/>
</dbReference>
<dbReference type="InterPro" id="IPR035484">
    <property type="entry name" value="SIS_PGI/PMI_1"/>
</dbReference>
<accession>A0A6M1SY41</accession>
<keyword evidence="2 4" id="KW-0413">Isomerase</keyword>
<dbReference type="EMBL" id="JAALLT010000005">
    <property type="protein sequence ID" value="NGP78020.1"/>
    <property type="molecule type" value="Genomic_DNA"/>
</dbReference>
<sequence length="349" mass="39181">MQLTREQITSVDGQNMWELIAGFPNQWDEAMKITEDLSLSVDSDKVNKICCVGMGGSAMGPDLIKAYSFGCCPHPVEVIRHYSVPNWVDENTLFIACSFSGNTEETLSALEQAREKGAQIIAITSGGTLLLNATKEEFDYIKIPGGIPPRAALGFSFVPLFRIFSYLGFLDEGEEALSETELFLSQQGELLSDISDNEALSLARELQDTLPIVYSDSTVMKPVNQRWRNQFEENSKTLSYGNVLPEMTHNEIVGWEQVVHLTGRLSVIMLFDKADDKRVRKRMRIVKDLIEDQVASIHVLSTRGESRLTRMFSLIQMADWTSFYLAIINNVDPTPIAKIDLLKSRLAEE</sequence>
<proteinExistence type="inferred from homology"/>
<dbReference type="NCBIfam" id="NF006426">
    <property type="entry name" value="PRK08674.1-6"/>
    <property type="match status" value="1"/>
</dbReference>
<reference evidence="4 5" key="1">
    <citation type="submission" date="2020-02" db="EMBL/GenBank/DDBJ databases">
        <title>Balneolaceae bacterium YR4-1, complete genome.</title>
        <authorList>
            <person name="Li Y."/>
            <person name="Wu S."/>
        </authorList>
    </citation>
    <scope>NUCLEOTIDE SEQUENCE [LARGE SCALE GENOMIC DNA]</scope>
    <source>
        <strain evidence="4 5">YR4-1</strain>
    </source>
</reference>
<evidence type="ECO:0000313" key="5">
    <source>
        <dbReference type="Proteomes" id="UP000473278"/>
    </source>
</evidence>
<organism evidence="4 5">
    <name type="scientific">Halalkalibaculum roseum</name>
    <dbReference type="NCBI Taxonomy" id="2709311"/>
    <lineage>
        <taxon>Bacteria</taxon>
        <taxon>Pseudomonadati</taxon>
        <taxon>Balneolota</taxon>
        <taxon>Balneolia</taxon>
        <taxon>Balneolales</taxon>
        <taxon>Balneolaceae</taxon>
        <taxon>Halalkalibaculum</taxon>
    </lineage>
</organism>
<comment type="similarity">
    <text evidence="1">Belongs to the PGI/PMI family.</text>
</comment>
<dbReference type="GO" id="GO:1901135">
    <property type="term" value="P:carbohydrate derivative metabolic process"/>
    <property type="evidence" value="ECO:0007669"/>
    <property type="project" value="InterPro"/>
</dbReference>
<evidence type="ECO:0000256" key="1">
    <source>
        <dbReference type="ARBA" id="ARBA00010523"/>
    </source>
</evidence>
<dbReference type="InterPro" id="IPR046348">
    <property type="entry name" value="SIS_dom_sf"/>
</dbReference>
<dbReference type="CDD" id="cd05637">
    <property type="entry name" value="SIS_PGI_PMI_2"/>
    <property type="match status" value="1"/>
</dbReference>
<dbReference type="AlphaFoldDB" id="A0A6M1SY41"/>
<dbReference type="NCBIfam" id="NF006423">
    <property type="entry name" value="PRK08674.1-2"/>
    <property type="match status" value="1"/>
</dbReference>
<dbReference type="SUPFAM" id="SSF53697">
    <property type="entry name" value="SIS domain"/>
    <property type="match status" value="1"/>
</dbReference>
<dbReference type="GO" id="GO:0004347">
    <property type="term" value="F:glucose-6-phosphate isomerase activity"/>
    <property type="evidence" value="ECO:0007669"/>
    <property type="project" value="InterPro"/>
</dbReference>
<gene>
    <name evidence="4" type="ORF">G3570_15330</name>
</gene>
<dbReference type="GO" id="GO:0097367">
    <property type="term" value="F:carbohydrate derivative binding"/>
    <property type="evidence" value="ECO:0007669"/>
    <property type="project" value="InterPro"/>
</dbReference>
<feature type="domain" description="SIS" evidence="3">
    <location>
        <begin position="37"/>
        <end position="179"/>
    </location>
</feature>
<dbReference type="CDD" id="cd05017">
    <property type="entry name" value="SIS_PGI_PMI_1"/>
    <property type="match status" value="1"/>
</dbReference>
<keyword evidence="5" id="KW-1185">Reference proteome</keyword>